<feature type="signal peptide" evidence="1">
    <location>
        <begin position="1"/>
        <end position="24"/>
    </location>
</feature>
<reference evidence="3 4" key="1">
    <citation type="submission" date="2020-09" db="EMBL/GenBank/DDBJ databases">
        <title>Eikenella S3660 sp. nov., isolated from a throat swab.</title>
        <authorList>
            <person name="Buhl M."/>
        </authorList>
    </citation>
    <scope>NUCLEOTIDE SEQUENCE [LARGE SCALE GENOMIC DNA]</scope>
    <source>
        <strain evidence="3 4">S3360</strain>
    </source>
</reference>
<comment type="caution">
    <text evidence="3">The sequence shown here is derived from an EMBL/GenBank/DDBJ whole genome shotgun (WGS) entry which is preliminary data.</text>
</comment>
<dbReference type="Pfam" id="PF08239">
    <property type="entry name" value="SH3_3"/>
    <property type="match status" value="1"/>
</dbReference>
<proteinExistence type="predicted"/>
<gene>
    <name evidence="3" type="ORF">H9Q10_05835</name>
</gene>
<dbReference type="Gene3D" id="2.30.30.40">
    <property type="entry name" value="SH3 Domains"/>
    <property type="match status" value="1"/>
</dbReference>
<name>A0ABS0NA56_9NEIS</name>
<keyword evidence="4" id="KW-1185">Reference proteome</keyword>
<evidence type="ECO:0000259" key="2">
    <source>
        <dbReference type="Pfam" id="PF08239"/>
    </source>
</evidence>
<accession>A0ABS0NA56</accession>
<organism evidence="3 4">
    <name type="scientific">Eikenella glucosivorans</name>
    <dbReference type="NCBI Taxonomy" id="2766967"/>
    <lineage>
        <taxon>Bacteria</taxon>
        <taxon>Pseudomonadati</taxon>
        <taxon>Pseudomonadota</taxon>
        <taxon>Betaproteobacteria</taxon>
        <taxon>Neisseriales</taxon>
        <taxon>Neisseriaceae</taxon>
        <taxon>Eikenella</taxon>
    </lineage>
</organism>
<evidence type="ECO:0000313" key="4">
    <source>
        <dbReference type="Proteomes" id="UP000768471"/>
    </source>
</evidence>
<evidence type="ECO:0000313" key="3">
    <source>
        <dbReference type="EMBL" id="MBH5329187.1"/>
    </source>
</evidence>
<dbReference type="InterPro" id="IPR003646">
    <property type="entry name" value="SH3-like_bac-type"/>
</dbReference>
<dbReference type="RefSeq" id="WP_197903060.1">
    <property type="nucleotide sequence ID" value="NZ_JACSGR010000004.1"/>
</dbReference>
<feature type="chain" id="PRO_5045165745" evidence="1">
    <location>
        <begin position="25"/>
        <end position="184"/>
    </location>
</feature>
<sequence>MIPSPSIRIAALSSVLLAASVSVAAPVIPDSCNLPEPELATYLVTDQDSKSETVNIRAQPNTRAAVLAVCDNFGEAAILGKSGAWYRVRLAVNWDPTRIISGYVHQSQVSLRHIYTVHSADGSAILRLEPNKYSDNEGRFPNGTRVIERPAGRKGDWLYVELPGSDSNYFGYMHKSQIRPKAGR</sequence>
<dbReference type="EMBL" id="JACSGR010000004">
    <property type="protein sequence ID" value="MBH5329187.1"/>
    <property type="molecule type" value="Genomic_DNA"/>
</dbReference>
<keyword evidence="1" id="KW-0732">Signal</keyword>
<dbReference type="Proteomes" id="UP000768471">
    <property type="component" value="Unassembled WGS sequence"/>
</dbReference>
<protein>
    <submittedName>
        <fullName evidence="3">SH3 domain-containing protein</fullName>
    </submittedName>
</protein>
<evidence type="ECO:0000256" key="1">
    <source>
        <dbReference type="SAM" id="SignalP"/>
    </source>
</evidence>
<feature type="domain" description="SH3b" evidence="2">
    <location>
        <begin position="53"/>
        <end position="107"/>
    </location>
</feature>